<dbReference type="GO" id="GO:0005615">
    <property type="term" value="C:extracellular space"/>
    <property type="evidence" value="ECO:0007669"/>
    <property type="project" value="TreeGrafter"/>
</dbReference>
<dbReference type="InterPro" id="IPR029058">
    <property type="entry name" value="AB_hydrolase_fold"/>
</dbReference>
<dbReference type="Gene3D" id="3.40.50.1820">
    <property type="entry name" value="alpha/beta hydrolase"/>
    <property type="match status" value="1"/>
</dbReference>
<dbReference type="GO" id="GO:0016298">
    <property type="term" value="F:lipase activity"/>
    <property type="evidence" value="ECO:0007669"/>
    <property type="project" value="InterPro"/>
</dbReference>
<evidence type="ECO:0000256" key="3">
    <source>
        <dbReference type="ARBA" id="ARBA00022525"/>
    </source>
</evidence>
<dbReference type="InterPro" id="IPR013818">
    <property type="entry name" value="Lipase"/>
</dbReference>
<protein>
    <recommendedName>
        <fullName evidence="5">Lipase domain-containing protein</fullName>
    </recommendedName>
</protein>
<keyword evidence="3" id="KW-0964">Secreted</keyword>
<feature type="domain" description="Lipase" evidence="5">
    <location>
        <begin position="21"/>
        <end position="205"/>
    </location>
</feature>
<accession>A0A7R8WKI3</accession>
<evidence type="ECO:0000256" key="2">
    <source>
        <dbReference type="ARBA" id="ARBA00010701"/>
    </source>
</evidence>
<dbReference type="InterPro" id="IPR000734">
    <property type="entry name" value="TAG_lipase"/>
</dbReference>
<sequence length="220" mass="24238">MQVDYQNPDIANLPSWRGGGITMIIHGYLDAPNRYWQTAIKDAIIDLDNTRNVLIVTHKSWMPASTDVANARMKGAILGQFLYKLETSAGAADLNIHLIGHNTGAHIAGYAANEYNRYSGSRVPPNPRAINRITGLDPASFAFENTDPRVRLDPTDAQFVDVIHTDALPNLGLGAAQQMGHVDLYPNEGFLQPGCRQTVFNYITDPVLVDATQTRFSFVE</sequence>
<dbReference type="Pfam" id="PF00151">
    <property type="entry name" value="Lipase"/>
    <property type="match status" value="1"/>
</dbReference>
<evidence type="ECO:0000259" key="5">
    <source>
        <dbReference type="Pfam" id="PF00151"/>
    </source>
</evidence>
<gene>
    <name evidence="6" type="ORF">CTOB1V02_LOCUS11264</name>
</gene>
<dbReference type="SUPFAM" id="SSF53474">
    <property type="entry name" value="alpha/beta-Hydrolases"/>
    <property type="match status" value="1"/>
</dbReference>
<evidence type="ECO:0000256" key="1">
    <source>
        <dbReference type="ARBA" id="ARBA00004613"/>
    </source>
</evidence>
<evidence type="ECO:0000313" key="6">
    <source>
        <dbReference type="EMBL" id="CAD7233442.1"/>
    </source>
</evidence>
<comment type="subcellular location">
    <subcellularLocation>
        <location evidence="1">Secreted</location>
    </subcellularLocation>
</comment>
<dbReference type="AlphaFoldDB" id="A0A7R8WKI3"/>
<dbReference type="PRINTS" id="PR00821">
    <property type="entry name" value="TAGLIPASE"/>
</dbReference>
<feature type="non-terminal residue" evidence="6">
    <location>
        <position position="1"/>
    </location>
</feature>
<dbReference type="OrthoDB" id="6377832at2759"/>
<dbReference type="GO" id="GO:0016042">
    <property type="term" value="P:lipid catabolic process"/>
    <property type="evidence" value="ECO:0007669"/>
    <property type="project" value="TreeGrafter"/>
</dbReference>
<organism evidence="6">
    <name type="scientific">Cyprideis torosa</name>
    <dbReference type="NCBI Taxonomy" id="163714"/>
    <lineage>
        <taxon>Eukaryota</taxon>
        <taxon>Metazoa</taxon>
        <taxon>Ecdysozoa</taxon>
        <taxon>Arthropoda</taxon>
        <taxon>Crustacea</taxon>
        <taxon>Oligostraca</taxon>
        <taxon>Ostracoda</taxon>
        <taxon>Podocopa</taxon>
        <taxon>Podocopida</taxon>
        <taxon>Cytherocopina</taxon>
        <taxon>Cytheroidea</taxon>
        <taxon>Cytherideidae</taxon>
        <taxon>Cyprideis</taxon>
    </lineage>
</organism>
<reference evidence="6" key="1">
    <citation type="submission" date="2020-11" db="EMBL/GenBank/DDBJ databases">
        <authorList>
            <person name="Tran Van P."/>
        </authorList>
    </citation>
    <scope>NUCLEOTIDE SEQUENCE</scope>
</reference>
<name>A0A7R8WKI3_9CRUS</name>
<dbReference type="EMBL" id="OB666269">
    <property type="protein sequence ID" value="CAD7233442.1"/>
    <property type="molecule type" value="Genomic_DNA"/>
</dbReference>
<evidence type="ECO:0000256" key="4">
    <source>
        <dbReference type="RuleBase" id="RU004262"/>
    </source>
</evidence>
<comment type="similarity">
    <text evidence="2 4">Belongs to the AB hydrolase superfamily. Lipase family.</text>
</comment>
<proteinExistence type="inferred from homology"/>
<dbReference type="PANTHER" id="PTHR11610">
    <property type="entry name" value="LIPASE"/>
    <property type="match status" value="1"/>
</dbReference>